<dbReference type="STRING" id="237258.SAMN04489756_1382"/>
<evidence type="ECO:0000313" key="1">
    <source>
        <dbReference type="EMBL" id="OEL11148.1"/>
    </source>
</evidence>
<reference evidence="1 2" key="1">
    <citation type="submission" date="2016-09" db="EMBL/GenBank/DDBJ databases">
        <authorList>
            <person name="Capua I."/>
            <person name="De Benedictis P."/>
            <person name="Joannis T."/>
            <person name="Lombin L.H."/>
            <person name="Cattoli G."/>
        </authorList>
    </citation>
    <scope>NUCLEOTIDE SEQUENCE [LARGE SCALE GENOMIC DNA]</scope>
    <source>
        <strain evidence="1 2">NRS-1</strain>
    </source>
</reference>
<sequence length="307" mass="37078">MKKFISKIRQIQKNYDCKDFDGYNIFRILKLTKNEVKTQSNLISDLLNPKSIYHSQSNEFFKEFVQIVFDDGFTLDSYKVKVEAKIDTKKYNEEIESGRIDIILEQEKPSKKAILIENKVYAKNQEKQLERYYEYCLKEYVSPENFRIIYLTQFGDEYITKNLHLKENVYEISYKKEIVMWLKMCYNICADINQKLILNQWINALIYLTTNEERKVRNRLIQFEIFKNKELFEKHSNIEEIEELKKFLNTGISKHKKLYDSYEKDLKELLKNSSYEIPLTELTEDKLYEILKIRKKLKFSDIMKAPK</sequence>
<comment type="caution">
    <text evidence="1">The sequence shown here is derived from an EMBL/GenBank/DDBJ whole genome shotgun (WGS) entry which is preliminary data.</text>
</comment>
<protein>
    <submittedName>
        <fullName evidence="1">PD-(D/E)XK nuclease superfamily protein</fullName>
    </submittedName>
</protein>
<organism evidence="1 2">
    <name type="scientific">Cloacibacterium normanense</name>
    <dbReference type="NCBI Taxonomy" id="237258"/>
    <lineage>
        <taxon>Bacteria</taxon>
        <taxon>Pseudomonadati</taxon>
        <taxon>Bacteroidota</taxon>
        <taxon>Flavobacteriia</taxon>
        <taxon>Flavobacteriales</taxon>
        <taxon>Weeksellaceae</taxon>
    </lineage>
</organism>
<proteinExistence type="predicted"/>
<evidence type="ECO:0000313" key="2">
    <source>
        <dbReference type="Proteomes" id="UP000095601"/>
    </source>
</evidence>
<dbReference type="OrthoDB" id="6346224at2"/>
<gene>
    <name evidence="1" type="ORF">BHF72_2388</name>
</gene>
<dbReference type="RefSeq" id="WP_069798694.1">
    <property type="nucleotide sequence ID" value="NZ_CP034157.1"/>
</dbReference>
<name>A0A1E5UEA3_9FLAO</name>
<dbReference type="Pfam" id="PF14281">
    <property type="entry name" value="PDDEXK_4"/>
    <property type="match status" value="1"/>
</dbReference>
<dbReference type="KEGG" id="cnr:EB819_03195"/>
<dbReference type="Proteomes" id="UP000095601">
    <property type="component" value="Unassembled WGS sequence"/>
</dbReference>
<dbReference type="AlphaFoldDB" id="A0A1E5UEA3"/>
<keyword evidence="2" id="KW-1185">Reference proteome</keyword>
<dbReference type="InterPro" id="IPR029470">
    <property type="entry name" value="PDDEXK_4"/>
</dbReference>
<dbReference type="EMBL" id="MKGI01000052">
    <property type="protein sequence ID" value="OEL11148.1"/>
    <property type="molecule type" value="Genomic_DNA"/>
</dbReference>
<accession>A0A1E5UEA3</accession>